<dbReference type="Pfam" id="PF16589">
    <property type="entry name" value="BRCT_2"/>
    <property type="match status" value="1"/>
</dbReference>
<dbReference type="Gene3D" id="3.40.50.10190">
    <property type="entry name" value="BRCT domain"/>
    <property type="match status" value="2"/>
</dbReference>
<keyword evidence="4" id="KW-1185">Reference proteome</keyword>
<dbReference type="Proteomes" id="UP000029725">
    <property type="component" value="Unassembled WGS sequence"/>
</dbReference>
<accession>A0A098VSB8</accession>
<evidence type="ECO:0000259" key="2">
    <source>
        <dbReference type="PROSITE" id="PS50172"/>
    </source>
</evidence>
<comment type="caution">
    <text evidence="3">The sequence shown here is derived from an EMBL/GenBank/DDBJ whole genome shotgun (WGS) entry which is preliminary data.</text>
</comment>
<feature type="domain" description="BRCT" evidence="2">
    <location>
        <begin position="101"/>
        <end position="180"/>
    </location>
</feature>
<name>A0A098VSB8_9MICR</name>
<dbReference type="HOGENOM" id="CLU_534271_0_0_1"/>
<dbReference type="AlphaFoldDB" id="A0A098VSB8"/>
<dbReference type="InterPro" id="IPR001357">
    <property type="entry name" value="BRCT_dom"/>
</dbReference>
<organism evidence="3 4">
    <name type="scientific">Mitosporidium daphniae</name>
    <dbReference type="NCBI Taxonomy" id="1485682"/>
    <lineage>
        <taxon>Eukaryota</taxon>
        <taxon>Fungi</taxon>
        <taxon>Fungi incertae sedis</taxon>
        <taxon>Microsporidia</taxon>
        <taxon>Mitosporidium</taxon>
    </lineage>
</organism>
<feature type="region of interest" description="Disordered" evidence="1">
    <location>
        <begin position="290"/>
        <end position="329"/>
    </location>
</feature>
<dbReference type="OrthoDB" id="342264at2759"/>
<dbReference type="CDD" id="cd00027">
    <property type="entry name" value="BRCT"/>
    <property type="match status" value="1"/>
</dbReference>
<evidence type="ECO:0000313" key="3">
    <source>
        <dbReference type="EMBL" id="KGG51857.1"/>
    </source>
</evidence>
<sequence length="510" mass="55851">MLRDAYFLPLNYGYIFDAEDPHTRSLASSLISSAEKCGATFISCLPPKTAGRKIYILTPVVEKTLSSFPQVTLFWLVDQINNLGGYADASPLHAPRDPQSPRWKFLCGHVATLSGYRGRDLTLVRALLAAAGAVTEAELDVERTTLLIAERDTDTQLDLENIHTALALNIPIRNRKWLMDQFAAATSEVSAPETRGADMAANVHADTEAPENQHQTSIGVDFYWQQNLDTPLQSHVEEIHLLNDPLASLDHTPAEFRGAALQDPNADCLTAEIRNTTCCEENVTAVTDEDKAPEFSPKKKKFSPKVEKPLKGSNADTISESPRGRRRKSTCNGPCISVTGFKLLASEIYSWEAMGGSIAASKGGGEELLPACTHLFLLAVARGVTIVSKEWLLDSIALGTFELDVESYALKDSIGEGAFGFILSESLSRARSFVAEQGLFTGITFRISQSCVPGPSLLVPLILECKGRILECADEKEHYYITCSPQQGHGIQRTPDWVLRSVLQQTLLEQ</sequence>
<dbReference type="EMBL" id="JMKJ01000177">
    <property type="protein sequence ID" value="KGG51857.1"/>
    <property type="molecule type" value="Genomic_DNA"/>
</dbReference>
<dbReference type="GeneID" id="25259255"/>
<dbReference type="VEuPathDB" id="MicrosporidiaDB:DI09_25p170"/>
<gene>
    <name evidence="3" type="ORF">DI09_25p170</name>
</gene>
<proteinExistence type="predicted"/>
<dbReference type="PROSITE" id="PS50172">
    <property type="entry name" value="BRCT"/>
    <property type="match status" value="1"/>
</dbReference>
<protein>
    <submittedName>
        <fullName evidence="3">Mediator of DNA damage checkpoint protein 1</fullName>
    </submittedName>
</protein>
<dbReference type="InterPro" id="IPR036420">
    <property type="entry name" value="BRCT_dom_sf"/>
</dbReference>
<dbReference type="RefSeq" id="XP_013238284.1">
    <property type="nucleotide sequence ID" value="XM_013382830.1"/>
</dbReference>
<reference evidence="3 4" key="1">
    <citation type="submission" date="2014-04" db="EMBL/GenBank/DDBJ databases">
        <title>A new species of microsporidia sheds light on the evolution of extreme parasitism.</title>
        <authorList>
            <person name="Haag K.L."/>
            <person name="James T.Y."/>
            <person name="Larsson R."/>
            <person name="Schaer T.M."/>
            <person name="Refardt D."/>
            <person name="Pombert J.-F."/>
            <person name="Ebert D."/>
        </authorList>
    </citation>
    <scope>NUCLEOTIDE SEQUENCE [LARGE SCALE GENOMIC DNA]</scope>
    <source>
        <strain evidence="3 4">UGP3</strain>
        <tissue evidence="3">Spores</tissue>
    </source>
</reference>
<dbReference type="SUPFAM" id="SSF52113">
    <property type="entry name" value="BRCT domain"/>
    <property type="match status" value="2"/>
</dbReference>
<evidence type="ECO:0000313" key="4">
    <source>
        <dbReference type="Proteomes" id="UP000029725"/>
    </source>
</evidence>
<evidence type="ECO:0000256" key="1">
    <source>
        <dbReference type="SAM" id="MobiDB-lite"/>
    </source>
</evidence>